<sequence length="126" mass="14567">MIPSVSFVTFHSPTLYESRRSGILSLPALSKSPLHSSLMQEGREKLPAFRKLLLLEEIRLLSFRHLRIFCMRPGLIQPLIQLSGKHQALTLLQRGFFRRSLISVLLRSYPMRLSTKIFHENIAELI</sequence>
<dbReference type="Proteomes" id="UP000663671">
    <property type="component" value="Chromosome 1"/>
</dbReference>
<keyword evidence="1" id="KW-0238">DNA-binding</keyword>
<protein>
    <submittedName>
        <fullName evidence="1">MYB DNA-binding domain-containing protein</fullName>
    </submittedName>
</protein>
<reference evidence="1" key="1">
    <citation type="submission" date="2021-01" db="EMBL/GenBank/DDBJ databases">
        <title>Chromosome-level genome assembly of a human fungal pathogen reveals clustering of transcriptionally co-regulated genes.</title>
        <authorList>
            <person name="Voorhies M."/>
            <person name="Cohen S."/>
            <person name="Shea T.P."/>
            <person name="Petrus S."/>
            <person name="Munoz J.F."/>
            <person name="Poplawski S."/>
            <person name="Goldman W.E."/>
            <person name="Michael T."/>
            <person name="Cuomo C.A."/>
            <person name="Sil A."/>
            <person name="Beyhan S."/>
        </authorList>
    </citation>
    <scope>NUCLEOTIDE SEQUENCE</scope>
    <source>
        <strain evidence="1">WU24</strain>
    </source>
</reference>
<organism evidence="1">
    <name type="scientific">Ajellomyces capsulatus</name>
    <name type="common">Darling's disease fungus</name>
    <name type="synonym">Histoplasma capsulatum</name>
    <dbReference type="NCBI Taxonomy" id="5037"/>
    <lineage>
        <taxon>Eukaryota</taxon>
        <taxon>Fungi</taxon>
        <taxon>Dikarya</taxon>
        <taxon>Ascomycota</taxon>
        <taxon>Pezizomycotina</taxon>
        <taxon>Eurotiomycetes</taxon>
        <taxon>Eurotiomycetidae</taxon>
        <taxon>Onygenales</taxon>
        <taxon>Ajellomycetaceae</taxon>
        <taxon>Histoplasma</taxon>
    </lineage>
</organism>
<gene>
    <name evidence="1" type="ORF">I7I51_01158</name>
</gene>
<dbReference type="VEuPathDB" id="FungiDB:I7I51_01158"/>
<dbReference type="GO" id="GO:0003677">
    <property type="term" value="F:DNA binding"/>
    <property type="evidence" value="ECO:0007669"/>
    <property type="project" value="UniProtKB-KW"/>
</dbReference>
<evidence type="ECO:0000313" key="1">
    <source>
        <dbReference type="EMBL" id="QSS64096.1"/>
    </source>
</evidence>
<accession>A0A8A1MC73</accession>
<name>A0A8A1MC73_AJECA</name>
<dbReference type="AlphaFoldDB" id="A0A8A1MC73"/>
<proteinExistence type="predicted"/>
<dbReference type="EMBL" id="CP069114">
    <property type="protein sequence ID" value="QSS64096.1"/>
    <property type="molecule type" value="Genomic_DNA"/>
</dbReference>